<dbReference type="PANTHER" id="PTHR45008:SF1">
    <property type="entry name" value="PTS SYSTEM GLUCOSE-SPECIFIC EIIA COMPONENT"/>
    <property type="match status" value="1"/>
</dbReference>
<sequence>MTAPLTVLAPVTGTVVELSEVDDPVFSAGLVGPGIAIAPDAAEGGLVSAPITGTVAKLHPHAFVITHESGRAVLVHLGINTVQLAGEGFTLHVAQGDVVHQGATLVTWDPAAIEDGGRSAVCPVVALEGSADAVTPLAPVGTWVARGEDLLIWE</sequence>
<evidence type="ECO:0000256" key="3">
    <source>
        <dbReference type="ARBA" id="ARBA00022597"/>
    </source>
</evidence>
<dbReference type="AlphaFoldDB" id="A0A9D5U7P6"/>
<evidence type="ECO:0000256" key="1">
    <source>
        <dbReference type="ARBA" id="ARBA00004496"/>
    </source>
</evidence>
<reference evidence="8 9" key="1">
    <citation type="submission" date="2020-08" db="EMBL/GenBank/DDBJ databases">
        <title>A Genomic Blueprint of the Chicken Gut Microbiome.</title>
        <authorList>
            <person name="Gilroy R."/>
            <person name="Ravi A."/>
            <person name="Getino M."/>
            <person name="Pursley I."/>
            <person name="Horton D.L."/>
            <person name="Alikhan N.-F."/>
            <person name="Baker D."/>
            <person name="Gharbi K."/>
            <person name="Hall N."/>
            <person name="Watson M."/>
            <person name="Adriaenssens E.M."/>
            <person name="Foster-Nyarko E."/>
            <person name="Jarju S."/>
            <person name="Secka A."/>
            <person name="Antonio M."/>
            <person name="Oren A."/>
            <person name="Chaudhuri R."/>
            <person name="La Ragione R.M."/>
            <person name="Hildebrand F."/>
            <person name="Pallen M.J."/>
        </authorList>
    </citation>
    <scope>NUCLEOTIDE SEQUENCE [LARGE SCALE GENOMIC DNA]</scope>
    <source>
        <strain evidence="8 9">Sa1BUA8</strain>
    </source>
</reference>
<dbReference type="NCBIfam" id="TIGR00830">
    <property type="entry name" value="PTBA"/>
    <property type="match status" value="1"/>
</dbReference>
<keyword evidence="6" id="KW-0418">Kinase</keyword>
<accession>A0A9D5U7P6</accession>
<evidence type="ECO:0000313" key="8">
    <source>
        <dbReference type="EMBL" id="MBE7699733.1"/>
    </source>
</evidence>
<evidence type="ECO:0000256" key="4">
    <source>
        <dbReference type="ARBA" id="ARBA00022679"/>
    </source>
</evidence>
<dbReference type="InterPro" id="IPR001127">
    <property type="entry name" value="PTS_EIIA_1_perm"/>
</dbReference>
<dbReference type="GO" id="GO:0005737">
    <property type="term" value="C:cytoplasm"/>
    <property type="evidence" value="ECO:0007669"/>
    <property type="project" value="UniProtKB-SubCell"/>
</dbReference>
<dbReference type="SUPFAM" id="SSF51261">
    <property type="entry name" value="Duplicated hybrid motif"/>
    <property type="match status" value="1"/>
</dbReference>
<feature type="domain" description="PTS EIIA type-1" evidence="7">
    <location>
        <begin position="23"/>
        <end position="128"/>
    </location>
</feature>
<keyword evidence="2" id="KW-0813">Transport</keyword>
<dbReference type="EMBL" id="JACSPN010000005">
    <property type="protein sequence ID" value="MBE7699733.1"/>
    <property type="molecule type" value="Genomic_DNA"/>
</dbReference>
<dbReference type="Pfam" id="PF00358">
    <property type="entry name" value="PTS_EIIA_1"/>
    <property type="match status" value="1"/>
</dbReference>
<keyword evidence="9" id="KW-1185">Reference proteome</keyword>
<evidence type="ECO:0000256" key="5">
    <source>
        <dbReference type="ARBA" id="ARBA00022683"/>
    </source>
</evidence>
<dbReference type="Proteomes" id="UP000822993">
    <property type="component" value="Unassembled WGS sequence"/>
</dbReference>
<evidence type="ECO:0000259" key="7">
    <source>
        <dbReference type="PROSITE" id="PS51093"/>
    </source>
</evidence>
<evidence type="ECO:0000313" key="9">
    <source>
        <dbReference type="Proteomes" id="UP000822993"/>
    </source>
</evidence>
<organism evidence="8 9">
    <name type="scientific">Oerskovia douganii</name>
    <dbReference type="NCBI Taxonomy" id="2762210"/>
    <lineage>
        <taxon>Bacteria</taxon>
        <taxon>Bacillati</taxon>
        <taxon>Actinomycetota</taxon>
        <taxon>Actinomycetes</taxon>
        <taxon>Micrococcales</taxon>
        <taxon>Cellulomonadaceae</taxon>
        <taxon>Oerskovia</taxon>
    </lineage>
</organism>
<dbReference type="InterPro" id="IPR050890">
    <property type="entry name" value="PTS_EIIA_component"/>
</dbReference>
<name>A0A9D5U7P6_9CELL</name>
<dbReference type="Gene3D" id="2.70.70.10">
    <property type="entry name" value="Glucose Permease (Domain IIA)"/>
    <property type="match status" value="1"/>
</dbReference>
<dbReference type="GO" id="GO:0009401">
    <property type="term" value="P:phosphoenolpyruvate-dependent sugar phosphotransferase system"/>
    <property type="evidence" value="ECO:0007669"/>
    <property type="project" value="UniProtKB-KW"/>
</dbReference>
<keyword evidence="3 8" id="KW-0762">Sugar transport</keyword>
<keyword evidence="4" id="KW-0808">Transferase</keyword>
<dbReference type="PROSITE" id="PS51093">
    <property type="entry name" value="PTS_EIIA_TYPE_1"/>
    <property type="match status" value="1"/>
</dbReference>
<dbReference type="PROSITE" id="PS00371">
    <property type="entry name" value="PTS_EIIA_TYPE_1_HIS"/>
    <property type="match status" value="1"/>
</dbReference>
<comment type="subcellular location">
    <subcellularLocation>
        <location evidence="1">Cytoplasm</location>
    </subcellularLocation>
</comment>
<evidence type="ECO:0000256" key="2">
    <source>
        <dbReference type="ARBA" id="ARBA00022448"/>
    </source>
</evidence>
<protein>
    <submittedName>
        <fullName evidence="8">PTS glucose transporter subunit IIA</fullName>
    </submittedName>
</protein>
<dbReference type="InterPro" id="IPR011055">
    <property type="entry name" value="Dup_hybrid_motif"/>
</dbReference>
<evidence type="ECO:0000256" key="6">
    <source>
        <dbReference type="ARBA" id="ARBA00022777"/>
    </source>
</evidence>
<dbReference type="GO" id="GO:0016301">
    <property type="term" value="F:kinase activity"/>
    <property type="evidence" value="ECO:0007669"/>
    <property type="project" value="UniProtKB-KW"/>
</dbReference>
<keyword evidence="5" id="KW-0598">Phosphotransferase system</keyword>
<dbReference type="RefSeq" id="WP_193719039.1">
    <property type="nucleotide sequence ID" value="NZ_JACSPN010000005.1"/>
</dbReference>
<comment type="caution">
    <text evidence="8">The sequence shown here is derived from an EMBL/GenBank/DDBJ whole genome shotgun (WGS) entry which is preliminary data.</text>
</comment>
<gene>
    <name evidence="8" type="ORF">H9623_05340</name>
</gene>
<dbReference type="PANTHER" id="PTHR45008">
    <property type="entry name" value="PTS SYSTEM GLUCOSE-SPECIFIC EIIA COMPONENT"/>
    <property type="match status" value="1"/>
</dbReference>
<proteinExistence type="predicted"/>